<dbReference type="EMBL" id="CP146022">
    <property type="protein sequence ID" value="WWQ68122.1"/>
    <property type="molecule type" value="Genomic_DNA"/>
</dbReference>
<name>A0ACD5ALQ5_9ACTN</name>
<keyword evidence="2" id="KW-1185">Reference proteome</keyword>
<organism evidence="1 2">
    <name type="scientific">Streptomyces citrinus</name>
    <dbReference type="NCBI Taxonomy" id="3118173"/>
    <lineage>
        <taxon>Bacteria</taxon>
        <taxon>Bacillati</taxon>
        <taxon>Actinomycetota</taxon>
        <taxon>Actinomycetes</taxon>
        <taxon>Kitasatosporales</taxon>
        <taxon>Streptomycetaceae</taxon>
        <taxon>Streptomyces</taxon>
    </lineage>
</organism>
<dbReference type="Proteomes" id="UP001432251">
    <property type="component" value="Chromosome"/>
</dbReference>
<evidence type="ECO:0000313" key="1">
    <source>
        <dbReference type="EMBL" id="WWQ68122.1"/>
    </source>
</evidence>
<proteinExistence type="predicted"/>
<accession>A0ACD5ALQ5</accession>
<sequence length="208" mass="22376">MHAGPLPAPGPAPGAAGSDLRGRTRATARAVASRVPLPPRAARWATVRTWPAPPSPRTAPAHLSLVFPQRLRFAALEYAVALEDLPRTVAALRAALRRAGFAGTLPMELRPGPAETTWLGPAHGRPTAWINLAVPRTAGRARWLRAAEDVLVQGGGRPHWAKLHGLDAPALRSRYPRWDDFLGVRASLDPDGLFLSPYARHLLTGELP</sequence>
<protein>
    <submittedName>
        <fullName evidence="1">D-arabinono-1,4-lactone oxidase</fullName>
    </submittedName>
</protein>
<evidence type="ECO:0000313" key="2">
    <source>
        <dbReference type="Proteomes" id="UP001432251"/>
    </source>
</evidence>
<reference evidence="1" key="1">
    <citation type="journal article" date="2025" name="Int. J. Syst. Evol. Microbiol.">
        <title>Streptomyces citrinus sp. nov., with yellow diffusible pigment.</title>
        <authorList>
            <person name="He Y."/>
            <person name="Yang E."/>
            <person name="Xu J."/>
            <person name="Sun Y."/>
            <person name="Sun L."/>
        </authorList>
    </citation>
    <scope>NUCLEOTIDE SEQUENCE</scope>
    <source>
        <strain evidence="1">Q6</strain>
    </source>
</reference>
<gene>
    <name evidence="1" type="ORF">V2W30_35550</name>
</gene>